<dbReference type="SMART" id="SM01230">
    <property type="entry name" value="Gln-synt_C"/>
    <property type="match status" value="1"/>
</dbReference>
<feature type="domain" description="GS beta-grasp" evidence="6">
    <location>
        <begin position="17"/>
        <end position="100"/>
    </location>
</feature>
<protein>
    <submittedName>
        <fullName evidence="8">Glutamine synthetase</fullName>
        <ecNumber evidence="8">6.3.1.2</ecNumber>
    </submittedName>
</protein>
<evidence type="ECO:0000313" key="8">
    <source>
        <dbReference type="EMBL" id="WNY25989.1"/>
    </source>
</evidence>
<comment type="similarity">
    <text evidence="4 5">Belongs to the glutamine synthetase family.</text>
</comment>
<dbReference type="InterPro" id="IPR008146">
    <property type="entry name" value="Gln_synth_cat_dom"/>
</dbReference>
<dbReference type="GeneID" id="89230657"/>
<dbReference type="InterPro" id="IPR014746">
    <property type="entry name" value="Gln_synth/guanido_kin_cat_dom"/>
</dbReference>
<name>A0AA96V3M5_9EURY</name>
<sequence length="439" mass="49000">MVQFNTISEILDGVSENDIGYVKFQFSDLGGVFRELEVPTSFLETAFSKGVPFDSSAGGFSWSTGADIVLKPDPRTFSIIDLSSDEKYARVICELCYLDGQPFEGCPRSTLKTVVRKIYQSGYTFYISSSVHFFLLDAGFNAGNMEKSSSDVTNFKYGNEVAVEKVKQEILRSLSASEVDILSFHRGREIGQYAVVLKEGSALRIADNILTVKQIIRDAALKFGLHATFMPKPMTSKEGLGMPFTLSLLKNDINEFYHPDKEMMLSDSARYFIGGIFKHIRGICAVANPTVNSYKRLVKKSEAPHYVTWSTVDRCSLIQIPSSRGRATKIELRNADVSCNPYLALSLVLSAGISGINEQLLPNNAVNFETHDYSESEKESYSQGTLPGTFVEAVENFKCDQFLQNVLGDMLSKGIIQKADAEWDDYISCVHQWEIDRYL</sequence>
<dbReference type="SUPFAM" id="SSF54368">
    <property type="entry name" value="Glutamine synthetase, N-terminal domain"/>
    <property type="match status" value="1"/>
</dbReference>
<dbReference type="GO" id="GO:0004356">
    <property type="term" value="F:glutamine synthetase activity"/>
    <property type="evidence" value="ECO:0007669"/>
    <property type="project" value="UniProtKB-EC"/>
</dbReference>
<keyword evidence="9" id="KW-1185">Reference proteome</keyword>
<evidence type="ECO:0000256" key="5">
    <source>
        <dbReference type="RuleBase" id="RU000384"/>
    </source>
</evidence>
<evidence type="ECO:0000256" key="1">
    <source>
        <dbReference type="ARBA" id="ARBA00022598"/>
    </source>
</evidence>
<dbReference type="Gene3D" id="3.10.20.70">
    <property type="entry name" value="Glutamine synthetase, N-terminal domain"/>
    <property type="match status" value="1"/>
</dbReference>
<dbReference type="SUPFAM" id="SSF55931">
    <property type="entry name" value="Glutamine synthetase/guanido kinase"/>
    <property type="match status" value="1"/>
</dbReference>
<keyword evidence="3" id="KW-0067">ATP-binding</keyword>
<dbReference type="InterPro" id="IPR036651">
    <property type="entry name" value="Gln_synt_N_sf"/>
</dbReference>
<feature type="domain" description="GS catalytic" evidence="7">
    <location>
        <begin position="107"/>
        <end position="439"/>
    </location>
</feature>
<proteinExistence type="inferred from homology"/>
<evidence type="ECO:0000256" key="3">
    <source>
        <dbReference type="ARBA" id="ARBA00022840"/>
    </source>
</evidence>
<evidence type="ECO:0000259" key="7">
    <source>
        <dbReference type="PROSITE" id="PS51987"/>
    </source>
</evidence>
<evidence type="ECO:0000313" key="9">
    <source>
        <dbReference type="Proteomes" id="UP001303587"/>
    </source>
</evidence>
<dbReference type="GO" id="GO:0005524">
    <property type="term" value="F:ATP binding"/>
    <property type="evidence" value="ECO:0007669"/>
    <property type="project" value="UniProtKB-KW"/>
</dbReference>
<dbReference type="Pfam" id="PF00120">
    <property type="entry name" value="Gln-synt_C"/>
    <property type="match status" value="1"/>
</dbReference>
<dbReference type="PROSITE" id="PS51987">
    <property type="entry name" value="GS_CATALYTIC"/>
    <property type="match status" value="1"/>
</dbReference>
<dbReference type="PANTHER" id="PTHR43785">
    <property type="entry name" value="GAMMA-GLUTAMYLPUTRESCINE SYNTHETASE"/>
    <property type="match status" value="1"/>
</dbReference>
<evidence type="ECO:0000256" key="4">
    <source>
        <dbReference type="PROSITE-ProRule" id="PRU01330"/>
    </source>
</evidence>
<dbReference type="Proteomes" id="UP001303587">
    <property type="component" value="Chromosome"/>
</dbReference>
<dbReference type="EC" id="6.3.1.2" evidence="8"/>
<dbReference type="Pfam" id="PF03951">
    <property type="entry name" value="Gln-synt_N"/>
    <property type="match status" value="1"/>
</dbReference>
<gene>
    <name evidence="8" type="primary">glnA</name>
    <name evidence="8" type="ORF">MsAc7_15610</name>
</gene>
<keyword evidence="1 8" id="KW-0436">Ligase</keyword>
<dbReference type="InterPro" id="IPR008147">
    <property type="entry name" value="Gln_synt_N"/>
</dbReference>
<dbReference type="AlphaFoldDB" id="A0AA96V3M5"/>
<reference evidence="8 9" key="1">
    <citation type="submission" date="2023-07" db="EMBL/GenBank/DDBJ databases">
        <title>Closed genoem sequence of Methanosarcinaceae archaeon Ac7.</title>
        <authorList>
            <person name="Poehlein A."/>
            <person name="Protasov E."/>
            <person name="Platt K."/>
            <person name="Reeh H."/>
            <person name="Daniel R."/>
            <person name="Brune A."/>
        </authorList>
    </citation>
    <scope>NUCLEOTIDE SEQUENCE [LARGE SCALE GENOMIC DNA]</scope>
    <source>
        <strain evidence="8 9">Ac7</strain>
    </source>
</reference>
<dbReference type="Gene3D" id="3.30.590.10">
    <property type="entry name" value="Glutamine synthetase/guanido kinase, catalytic domain"/>
    <property type="match status" value="1"/>
</dbReference>
<accession>A0AA96V3M5</accession>
<dbReference type="PANTHER" id="PTHR43785:SF12">
    <property type="entry name" value="TYPE-1 GLUTAMINE SYNTHETASE 2"/>
    <property type="match status" value="1"/>
</dbReference>
<dbReference type="EMBL" id="CP131060">
    <property type="protein sequence ID" value="WNY25989.1"/>
    <property type="molecule type" value="Genomic_DNA"/>
</dbReference>
<dbReference type="PROSITE" id="PS51986">
    <property type="entry name" value="GS_BETA_GRASP"/>
    <property type="match status" value="1"/>
</dbReference>
<dbReference type="RefSeq" id="WP_338102329.1">
    <property type="nucleotide sequence ID" value="NZ_CP131060.1"/>
</dbReference>
<keyword evidence="2" id="KW-0547">Nucleotide-binding</keyword>
<organism evidence="8 9">
    <name type="scientific">Methanolapillus millepedarum</name>
    <dbReference type="NCBI Taxonomy" id="3028296"/>
    <lineage>
        <taxon>Archaea</taxon>
        <taxon>Methanobacteriati</taxon>
        <taxon>Methanobacteriota</taxon>
        <taxon>Stenosarchaea group</taxon>
        <taxon>Methanomicrobia</taxon>
        <taxon>Methanosarcinales</taxon>
        <taxon>Methanosarcinaceae</taxon>
        <taxon>Methanolapillus</taxon>
    </lineage>
</organism>
<dbReference type="GO" id="GO:0006542">
    <property type="term" value="P:glutamine biosynthetic process"/>
    <property type="evidence" value="ECO:0007669"/>
    <property type="project" value="InterPro"/>
</dbReference>
<evidence type="ECO:0000256" key="2">
    <source>
        <dbReference type="ARBA" id="ARBA00022741"/>
    </source>
</evidence>
<evidence type="ECO:0000259" key="6">
    <source>
        <dbReference type="PROSITE" id="PS51986"/>
    </source>
</evidence>